<gene>
    <name evidence="1" type="ORF">FQV27_12660</name>
</gene>
<dbReference type="RefSeq" id="WP_147099065.1">
    <property type="nucleotide sequence ID" value="NZ_JBHUFH010000003.1"/>
</dbReference>
<reference evidence="1 2" key="1">
    <citation type="submission" date="2019-08" db="EMBL/GenBank/DDBJ databases">
        <authorList>
            <person name="Ye J."/>
        </authorList>
    </citation>
    <scope>NUCLEOTIDE SEQUENCE [LARGE SCALE GENOMIC DNA]</scope>
    <source>
        <strain evidence="1 2">TK008</strain>
    </source>
</reference>
<dbReference type="AlphaFoldDB" id="A0A5C6RZL5"/>
<protein>
    <recommendedName>
        <fullName evidence="3">Alpha 1,4-glycosyltransferase domain-containing protein</fullName>
    </recommendedName>
</protein>
<sequence length="280" mass="30776">MRNTLATLWVGDRLGPIELASAASFLRMGNPLTVYSYTPIANLPPGVEGRDANEVYPARQIATYAREGSPSLHSNFFRFALMRNTDHTWVDLDMIALQPFAFEGARIYGYEKPDQVNCAVLRLPKDSPVLADLSKLGPGTRGIAPHIQGARRLKYQIKTFGRGVPIENWPWGSTGPRALTAFLRKHDELRYALPLEVLYPILTKDCRRFVTPGDLSDESFGPDTRAVHLTASNINKILAKENGGVIPEDSFLGHHVARARAAGFLCGVGLSPSKTLPKAV</sequence>
<evidence type="ECO:0000313" key="1">
    <source>
        <dbReference type="EMBL" id="TXB68036.1"/>
    </source>
</evidence>
<dbReference type="EMBL" id="VOPL01000005">
    <property type="protein sequence ID" value="TXB68036.1"/>
    <property type="molecule type" value="Genomic_DNA"/>
</dbReference>
<evidence type="ECO:0008006" key="3">
    <source>
        <dbReference type="Google" id="ProtNLM"/>
    </source>
</evidence>
<comment type="caution">
    <text evidence="1">The sequence shown here is derived from an EMBL/GenBank/DDBJ whole genome shotgun (WGS) entry which is preliminary data.</text>
</comment>
<keyword evidence="2" id="KW-1185">Reference proteome</keyword>
<accession>A0A5C6RZL5</accession>
<proteinExistence type="predicted"/>
<name>A0A5C6RZL5_9RHOB</name>
<evidence type="ECO:0000313" key="2">
    <source>
        <dbReference type="Proteomes" id="UP000321562"/>
    </source>
</evidence>
<dbReference type="Proteomes" id="UP000321562">
    <property type="component" value="Unassembled WGS sequence"/>
</dbReference>
<organism evidence="1 2">
    <name type="scientific">Paracoccus aurantiacus</name>
    <dbReference type="NCBI Taxonomy" id="2599412"/>
    <lineage>
        <taxon>Bacteria</taxon>
        <taxon>Pseudomonadati</taxon>
        <taxon>Pseudomonadota</taxon>
        <taxon>Alphaproteobacteria</taxon>
        <taxon>Rhodobacterales</taxon>
        <taxon>Paracoccaceae</taxon>
        <taxon>Paracoccus</taxon>
    </lineage>
</organism>
<dbReference type="OrthoDB" id="5354021at2"/>